<dbReference type="AlphaFoldDB" id="A0A2N1JDY6"/>
<proteinExistence type="predicted"/>
<evidence type="ECO:0000313" key="2">
    <source>
        <dbReference type="EMBL" id="PKI84743.1"/>
    </source>
</evidence>
<protein>
    <submittedName>
        <fullName evidence="2">Uncharacterized protein</fullName>
    </submittedName>
</protein>
<feature type="compositionally biased region" description="Polar residues" evidence="1">
    <location>
        <begin position="216"/>
        <end position="225"/>
    </location>
</feature>
<keyword evidence="3" id="KW-1185">Reference proteome</keyword>
<feature type="compositionally biased region" description="Polar residues" evidence="1">
    <location>
        <begin position="404"/>
        <end position="422"/>
    </location>
</feature>
<feature type="region of interest" description="Disordered" evidence="1">
    <location>
        <begin position="304"/>
        <end position="548"/>
    </location>
</feature>
<sequence length="642" mass="69935">MPHSGARNKTKPLGKILAVAKSSACDDPLASDTEEEAAAADADGQGVWNHAFCVVCDCFIEPDGKRHERHKVVDDEDSTWEAAAVSSLQLHSRFLESLHVQDKDVPIRKRNESLFCSDECRKIDEERSTGLGEFMHYVARPPPDTHTQNPSRSSFTQPAFQRSGISVPARPTFPSCSLRHSQYSVKTAQAQARPVMPEPFQPLDGVCKTLEPVPVRTQTTPSNLSRARDYPSPKAVQGKSPSVRGEYVDFYEHSPPQSLVFDAAAEPQYDAASLATSPLQLLRGKSTHAGPSVSIAPDSAELERYKSNAPSAAVAISSPPRGQQEQHASSSHTIQRAPTQQPYPPERARRSSAVDSLLHAQGASCNAEGTPRTPPRALSSAFPWLRSARTKSLPPRTLEDSAEVQLSVSSTGSDASNPSQAPRKSRRSKDLHTLRPLLAVPPPSNDARRRTSPCRFPRSPNGSETMPPETDAPLSTTPSGRPSSATRGAMWSGNEPWMRGASYAYPSQSPRRSGLGWSALTPVLRPSDPPHPRNISPGTPGQKLDESDPDLHKAVAADAAMPTSSASATSLHGIPPRQWCYDKLPDTKMYPILQLPRGNVHDMYTHDWHTPSTPSVESASLPKEYDTHARRKSLFFFQGPTK</sequence>
<dbReference type="Proteomes" id="UP000232875">
    <property type="component" value="Unassembled WGS sequence"/>
</dbReference>
<feature type="compositionally biased region" description="Low complexity" evidence="1">
    <location>
        <begin position="307"/>
        <end position="320"/>
    </location>
</feature>
<dbReference type="OrthoDB" id="3367003at2759"/>
<dbReference type="EMBL" id="KZ454988">
    <property type="protein sequence ID" value="PKI84743.1"/>
    <property type="molecule type" value="Genomic_DNA"/>
</dbReference>
<organism evidence="2 3">
    <name type="scientific">Malassezia vespertilionis</name>
    <dbReference type="NCBI Taxonomy" id="2020962"/>
    <lineage>
        <taxon>Eukaryota</taxon>
        <taxon>Fungi</taxon>
        <taxon>Dikarya</taxon>
        <taxon>Basidiomycota</taxon>
        <taxon>Ustilaginomycotina</taxon>
        <taxon>Malasseziomycetes</taxon>
        <taxon>Malasseziales</taxon>
        <taxon>Malasseziaceae</taxon>
        <taxon>Malassezia</taxon>
    </lineage>
</organism>
<feature type="compositionally biased region" description="Polar residues" evidence="1">
    <location>
        <begin position="321"/>
        <end position="340"/>
    </location>
</feature>
<reference evidence="2 3" key="1">
    <citation type="submission" date="2017-10" db="EMBL/GenBank/DDBJ databases">
        <title>A novel species of cold-tolerant Malassezia isolated from bats.</title>
        <authorList>
            <person name="Lorch J.M."/>
            <person name="Palmer J.M."/>
            <person name="Vanderwolf K.J."/>
            <person name="Schmidt K.Z."/>
            <person name="Verant M.L."/>
            <person name="Weller T.J."/>
            <person name="Blehert D.S."/>
        </authorList>
    </citation>
    <scope>NUCLEOTIDE SEQUENCE [LARGE SCALE GENOMIC DNA]</scope>
    <source>
        <strain evidence="2 3">NWHC:44797-103</strain>
    </source>
</reference>
<gene>
    <name evidence="2" type="ORF">MVES_001158</name>
</gene>
<feature type="compositionally biased region" description="Polar residues" evidence="1">
    <location>
        <begin position="473"/>
        <end position="486"/>
    </location>
</feature>
<feature type="region of interest" description="Disordered" evidence="1">
    <location>
        <begin position="216"/>
        <end position="241"/>
    </location>
</feature>
<evidence type="ECO:0000256" key="1">
    <source>
        <dbReference type="SAM" id="MobiDB-lite"/>
    </source>
</evidence>
<accession>A0A2N1JDY6</accession>
<evidence type="ECO:0000313" key="3">
    <source>
        <dbReference type="Proteomes" id="UP000232875"/>
    </source>
</evidence>
<name>A0A2N1JDY6_9BASI</name>